<reference evidence="6 7" key="1">
    <citation type="journal article" date="2018" name="G3 (Bethesda)">
        <title>Phylogenetic and Phylogenomic Definition of Rhizopus Species.</title>
        <authorList>
            <person name="Gryganskyi A.P."/>
            <person name="Golan J."/>
            <person name="Dolatabadi S."/>
            <person name="Mondo S."/>
            <person name="Robb S."/>
            <person name="Idnurm A."/>
            <person name="Muszewska A."/>
            <person name="Steczkiewicz K."/>
            <person name="Masonjones S."/>
            <person name="Liao H.L."/>
            <person name="Gajdeczka M.T."/>
            <person name="Anike F."/>
            <person name="Vuek A."/>
            <person name="Anishchenko I.M."/>
            <person name="Voigt K."/>
            <person name="de Hoog G.S."/>
            <person name="Smith M.E."/>
            <person name="Heitman J."/>
            <person name="Vilgalys R."/>
            <person name="Stajich J.E."/>
        </authorList>
    </citation>
    <scope>NUCLEOTIDE SEQUENCE [LARGE SCALE GENOMIC DNA]</scope>
    <source>
        <strain evidence="6 7">LSU 92-RS-03</strain>
    </source>
</reference>
<evidence type="ECO:0000313" key="7">
    <source>
        <dbReference type="Proteomes" id="UP000253551"/>
    </source>
</evidence>
<dbReference type="PROSITE" id="PS00560">
    <property type="entry name" value="CARBOXYPEPT_SER_HIS"/>
    <property type="match status" value="1"/>
</dbReference>
<dbReference type="SUPFAM" id="SSF53474">
    <property type="entry name" value="alpha/beta-Hydrolases"/>
    <property type="match status" value="1"/>
</dbReference>
<organism evidence="6 7">
    <name type="scientific">Rhizopus stolonifer</name>
    <name type="common">Rhizopus nigricans</name>
    <dbReference type="NCBI Taxonomy" id="4846"/>
    <lineage>
        <taxon>Eukaryota</taxon>
        <taxon>Fungi</taxon>
        <taxon>Fungi incertae sedis</taxon>
        <taxon>Mucoromycota</taxon>
        <taxon>Mucoromycotina</taxon>
        <taxon>Mucoromycetes</taxon>
        <taxon>Mucorales</taxon>
        <taxon>Mucorineae</taxon>
        <taxon>Rhizopodaceae</taxon>
        <taxon>Rhizopus</taxon>
    </lineage>
</organism>
<dbReference type="InterPro" id="IPR033124">
    <property type="entry name" value="Ser_caboxypep_his_AS"/>
</dbReference>
<evidence type="ECO:0000256" key="1">
    <source>
        <dbReference type="ARBA" id="ARBA00009431"/>
    </source>
</evidence>
<protein>
    <submittedName>
        <fullName evidence="6">Cell death protease</fullName>
    </submittedName>
</protein>
<keyword evidence="3" id="KW-0325">Glycoprotein</keyword>
<dbReference type="AlphaFoldDB" id="A0A367IIL2"/>
<dbReference type="STRING" id="4846.A0A367IIL2"/>
<evidence type="ECO:0000313" key="6">
    <source>
        <dbReference type="EMBL" id="RCH77513.1"/>
    </source>
</evidence>
<keyword evidence="7" id="KW-1185">Reference proteome</keyword>
<dbReference type="Gene3D" id="3.40.50.12670">
    <property type="match status" value="1"/>
</dbReference>
<keyword evidence="5" id="KW-0472">Membrane</keyword>
<keyword evidence="5" id="KW-0812">Transmembrane</keyword>
<feature type="non-terminal residue" evidence="6">
    <location>
        <position position="1"/>
    </location>
</feature>
<dbReference type="Pfam" id="PF00450">
    <property type="entry name" value="Peptidase_S10"/>
    <property type="match status" value="1"/>
</dbReference>
<keyword evidence="2" id="KW-0121">Carboxypeptidase</keyword>
<dbReference type="InterPro" id="IPR001563">
    <property type="entry name" value="Peptidase_S10"/>
</dbReference>
<keyword evidence="6" id="KW-0378">Hydrolase</keyword>
<evidence type="ECO:0000256" key="2">
    <source>
        <dbReference type="ARBA" id="ARBA00022645"/>
    </source>
</evidence>
<keyword evidence="5" id="KW-1133">Transmembrane helix</keyword>
<feature type="compositionally biased region" description="Basic and acidic residues" evidence="4">
    <location>
        <begin position="191"/>
        <end position="206"/>
    </location>
</feature>
<evidence type="ECO:0000256" key="5">
    <source>
        <dbReference type="SAM" id="Phobius"/>
    </source>
</evidence>
<dbReference type="GO" id="GO:0006508">
    <property type="term" value="P:proteolysis"/>
    <property type="evidence" value="ECO:0007669"/>
    <property type="project" value="UniProtKB-KW"/>
</dbReference>
<keyword evidence="6" id="KW-0645">Protease</keyword>
<comment type="similarity">
    <text evidence="1">Belongs to the peptidase S10 family.</text>
</comment>
<dbReference type="InterPro" id="IPR029058">
    <property type="entry name" value="AB_hydrolase_fold"/>
</dbReference>
<dbReference type="Proteomes" id="UP000253551">
    <property type="component" value="Unassembled WGS sequence"/>
</dbReference>
<dbReference type="GO" id="GO:0004185">
    <property type="term" value="F:serine-type carboxypeptidase activity"/>
    <property type="evidence" value="ECO:0007669"/>
    <property type="project" value="InterPro"/>
</dbReference>
<feature type="transmembrane region" description="Helical" evidence="5">
    <location>
        <begin position="95"/>
        <end position="115"/>
    </location>
</feature>
<feature type="region of interest" description="Disordered" evidence="4">
    <location>
        <begin position="186"/>
        <end position="232"/>
    </location>
</feature>
<dbReference type="OrthoDB" id="443318at2759"/>
<proteinExistence type="inferred from homology"/>
<evidence type="ECO:0000256" key="4">
    <source>
        <dbReference type="SAM" id="MobiDB-lite"/>
    </source>
</evidence>
<name>A0A367IIL2_RHIST</name>
<gene>
    <name evidence="6" type="primary">KEX1_1</name>
    <name evidence="6" type="ORF">CU098_003696</name>
</gene>
<comment type="caution">
    <text evidence="6">The sequence shown here is derived from an EMBL/GenBank/DDBJ whole genome shotgun (WGS) entry which is preliminary data.</text>
</comment>
<evidence type="ECO:0000256" key="3">
    <source>
        <dbReference type="ARBA" id="ARBA00023180"/>
    </source>
</evidence>
<sequence>TTKEDWKIDNELVGYYTRDRNLTYVLIKGGSHMVPYDKPIECLDMINRFIGSGHNTVKGKHSQVDSSEQPNTAEAEQEESEIEKNSKNWSKYSSWGTGALAVVSVIALVLACSWFTGTRRLSPTAEFGGAPRQEREGSQKPGILARFKNLFKCRKKQKNFPLGYQDDTNELDELVVETPTLFEAEESGEEGEFHLNKKQHEDHLSMGDEEESDFDDFSDWGDSSTLIKTNLR</sequence>
<feature type="region of interest" description="Disordered" evidence="4">
    <location>
        <begin position="57"/>
        <end position="87"/>
    </location>
</feature>
<dbReference type="EMBL" id="PJQM01008010">
    <property type="protein sequence ID" value="RCH77513.1"/>
    <property type="molecule type" value="Genomic_DNA"/>
</dbReference>
<accession>A0A367IIL2</accession>
<feature type="compositionally biased region" description="Acidic residues" evidence="4">
    <location>
        <begin position="207"/>
        <end position="219"/>
    </location>
</feature>